<keyword evidence="3" id="KW-1185">Reference proteome</keyword>
<dbReference type="InterPro" id="IPR045167">
    <property type="entry name" value="Hobbit"/>
</dbReference>
<evidence type="ECO:0000313" key="2">
    <source>
        <dbReference type="EMBL" id="KKY39457.1"/>
    </source>
</evidence>
<reference evidence="2 3" key="1">
    <citation type="submission" date="2015-05" db="EMBL/GenBank/DDBJ databases">
        <title>Distinctive expansion of gene families associated with plant cell wall degradation and secondary metabolism in the genomes of grapevine trunk pathogens.</title>
        <authorList>
            <person name="Lawrence D.P."/>
            <person name="Travadon R."/>
            <person name="Rolshausen P.E."/>
            <person name="Baumgartner K."/>
        </authorList>
    </citation>
    <scope>NUCLEOTIDE SEQUENCE [LARGE SCALE GENOMIC DNA]</scope>
    <source>
        <strain evidence="2">DA912</strain>
    </source>
</reference>
<reference evidence="2 3" key="2">
    <citation type="submission" date="2015-05" db="EMBL/GenBank/DDBJ databases">
        <authorList>
            <person name="Morales-Cruz A."/>
            <person name="Amrine K.C."/>
            <person name="Cantu D."/>
        </authorList>
    </citation>
    <scope>NUCLEOTIDE SEQUENCE [LARGE SCALE GENOMIC DNA]</scope>
    <source>
        <strain evidence="2">DA912</strain>
    </source>
</reference>
<sequence length="373" mass="42046">MALLNPTFIFGVFVVLYLSSFVLFAILRILTGLSIQRIGYFSLRRLAYVPKDGIKIEVRGLGLNVHRPSFAQPTWLSIVVSELVVTVDLVELDRSKANGALVQDDDDDPTSYKKEETSLKVPKTPLVRRATTSVQRSETWKQLTRIKERIKRLHRNVNWLRLVDVVATNSTVNVQDVGNVQFGSVTVAVDTRRKMVDRARFFWGPRSGKGHGKNQAEWIMTIRSVLFTPIGSESIEVLDHSTLNVHGFLYEQLDGLRDASVAVKFGRVHVPLDEIHESVKRFQKRKLETPASTHAEEPMDEYVDKVFQELEEPGSTDDELMQAVSDSKEFVSSILRGIKEVQFAVSFFALTKKVEAVKTVGPPDVLPFDGHCP</sequence>
<proteinExistence type="predicted"/>
<dbReference type="EMBL" id="LCUC01000019">
    <property type="protein sequence ID" value="KKY39457.1"/>
    <property type="molecule type" value="Genomic_DNA"/>
</dbReference>
<accession>A0A0G2FZB2</accession>
<protein>
    <submittedName>
        <fullName evidence="2">Uncharacterized protein</fullName>
    </submittedName>
</protein>
<feature type="transmembrane region" description="Helical" evidence="1">
    <location>
        <begin position="6"/>
        <end position="27"/>
    </location>
</feature>
<keyword evidence="1" id="KW-1133">Transmembrane helix</keyword>
<evidence type="ECO:0000256" key="1">
    <source>
        <dbReference type="SAM" id="Phobius"/>
    </source>
</evidence>
<name>A0A0G2FZB2_9PEZI</name>
<keyword evidence="1" id="KW-0812">Transmembrane</keyword>
<gene>
    <name evidence="2" type="ORF">UCDDA912_g00530</name>
</gene>
<dbReference type="OrthoDB" id="1562405at2759"/>
<dbReference type="STRING" id="1214573.A0A0G2FZB2"/>
<organism evidence="2 3">
    <name type="scientific">Diaporthe ampelina</name>
    <dbReference type="NCBI Taxonomy" id="1214573"/>
    <lineage>
        <taxon>Eukaryota</taxon>
        <taxon>Fungi</taxon>
        <taxon>Dikarya</taxon>
        <taxon>Ascomycota</taxon>
        <taxon>Pezizomycotina</taxon>
        <taxon>Sordariomycetes</taxon>
        <taxon>Sordariomycetidae</taxon>
        <taxon>Diaporthales</taxon>
        <taxon>Diaporthaceae</taxon>
        <taxon>Diaporthe</taxon>
    </lineage>
</organism>
<evidence type="ECO:0000313" key="3">
    <source>
        <dbReference type="Proteomes" id="UP000034680"/>
    </source>
</evidence>
<dbReference type="PANTHER" id="PTHR15678:SF6">
    <property type="entry name" value="BRIDGE-LIKE LIPID TRANSFER PROTEIN FAMILY MEMBER 2"/>
    <property type="match status" value="1"/>
</dbReference>
<dbReference type="AlphaFoldDB" id="A0A0G2FZB2"/>
<keyword evidence="1" id="KW-0472">Membrane</keyword>
<dbReference type="PANTHER" id="PTHR15678">
    <property type="entry name" value="ANTIGEN MLAA-22-RELATED"/>
    <property type="match status" value="1"/>
</dbReference>
<dbReference type="Proteomes" id="UP000034680">
    <property type="component" value="Unassembled WGS sequence"/>
</dbReference>
<comment type="caution">
    <text evidence="2">The sequence shown here is derived from an EMBL/GenBank/DDBJ whole genome shotgun (WGS) entry which is preliminary data.</text>
</comment>